<name>A0ABV5K7M5_9ACTN</name>
<gene>
    <name evidence="9" type="ORF">ACFFRI_02195</name>
</gene>
<evidence type="ECO:0000256" key="2">
    <source>
        <dbReference type="ARBA" id="ARBA00006683"/>
    </source>
</evidence>
<comment type="subcellular location">
    <subcellularLocation>
        <location evidence="1">Cell membrane</location>
        <topology evidence="1">Multi-pass membrane protein</topology>
    </subcellularLocation>
</comment>
<comment type="similarity">
    <text evidence="2">Belongs to the CpsC/CapA family.</text>
</comment>
<keyword evidence="10" id="KW-1185">Reference proteome</keyword>
<organism evidence="9 10">
    <name type="scientific">Nocardioides plantarum</name>
    <dbReference type="NCBI Taxonomy" id="29299"/>
    <lineage>
        <taxon>Bacteria</taxon>
        <taxon>Bacillati</taxon>
        <taxon>Actinomycetota</taxon>
        <taxon>Actinomycetes</taxon>
        <taxon>Propionibacteriales</taxon>
        <taxon>Nocardioidaceae</taxon>
        <taxon>Nocardioides</taxon>
    </lineage>
</organism>
<keyword evidence="4 7" id="KW-0812">Transmembrane</keyword>
<evidence type="ECO:0000256" key="5">
    <source>
        <dbReference type="ARBA" id="ARBA00022989"/>
    </source>
</evidence>
<dbReference type="PANTHER" id="PTHR32309:SF13">
    <property type="entry name" value="FERRIC ENTEROBACTIN TRANSPORT PROTEIN FEPE"/>
    <property type="match status" value="1"/>
</dbReference>
<reference evidence="9 10" key="1">
    <citation type="submission" date="2024-09" db="EMBL/GenBank/DDBJ databases">
        <authorList>
            <person name="Sun Q."/>
            <person name="Mori K."/>
        </authorList>
    </citation>
    <scope>NUCLEOTIDE SEQUENCE [LARGE SCALE GENOMIC DNA]</scope>
    <source>
        <strain evidence="9 10">JCM 9626</strain>
    </source>
</reference>
<accession>A0ABV5K7M5</accession>
<evidence type="ECO:0000256" key="4">
    <source>
        <dbReference type="ARBA" id="ARBA00022692"/>
    </source>
</evidence>
<dbReference type="SUPFAM" id="SSF52540">
    <property type="entry name" value="P-loop containing nucleoside triphosphate hydrolases"/>
    <property type="match status" value="1"/>
</dbReference>
<evidence type="ECO:0000313" key="10">
    <source>
        <dbReference type="Proteomes" id="UP001589750"/>
    </source>
</evidence>
<keyword evidence="6 7" id="KW-0472">Membrane</keyword>
<keyword evidence="3" id="KW-1003">Cell membrane</keyword>
<feature type="transmembrane region" description="Helical" evidence="7">
    <location>
        <begin position="160"/>
        <end position="181"/>
    </location>
</feature>
<evidence type="ECO:0000256" key="6">
    <source>
        <dbReference type="ARBA" id="ARBA00023136"/>
    </source>
</evidence>
<dbReference type="InterPro" id="IPR003856">
    <property type="entry name" value="LPS_length_determ_N"/>
</dbReference>
<feature type="transmembrane region" description="Helical" evidence="7">
    <location>
        <begin position="15"/>
        <end position="35"/>
    </location>
</feature>
<proteinExistence type="inferred from homology"/>
<evidence type="ECO:0000256" key="1">
    <source>
        <dbReference type="ARBA" id="ARBA00004651"/>
    </source>
</evidence>
<dbReference type="InterPro" id="IPR050445">
    <property type="entry name" value="Bact_polysacc_biosynth/exp"/>
</dbReference>
<dbReference type="Pfam" id="PF02706">
    <property type="entry name" value="Wzz"/>
    <property type="match status" value="1"/>
</dbReference>
<keyword evidence="5 7" id="KW-1133">Transmembrane helix</keyword>
<dbReference type="EMBL" id="JBHMDG010000002">
    <property type="protein sequence ID" value="MFB9311840.1"/>
    <property type="molecule type" value="Genomic_DNA"/>
</dbReference>
<dbReference type="Gene3D" id="3.40.50.300">
    <property type="entry name" value="P-loop containing nucleotide triphosphate hydrolases"/>
    <property type="match status" value="1"/>
</dbReference>
<dbReference type="Proteomes" id="UP001589750">
    <property type="component" value="Unassembled WGS sequence"/>
</dbReference>
<evidence type="ECO:0000256" key="3">
    <source>
        <dbReference type="ARBA" id="ARBA00022475"/>
    </source>
</evidence>
<sequence length="420" mass="43652">MEPQDLLGALWRQRLLVLGVFVVVGLATVIGVSIAPKSYTASATISAAQNPDSPPATDDLDALRGTIGELANSRAVVDAVRADLDVDRSADELRRSIDGSWVEGTVLIEIVVHDGDPEVAAKIANLVASELPRNSPVNGTFVFTTTTPARPPVTYSSPNLVLAGAAGLVAGAVLACLFAVARDRRRLTVDHGRIAEEAADAPLLAHVAPPHDLTALPALYPGTAAADVFRHLRLSLEAEGSRDPVDLVVVAGVGPGEVNIWLGANLAISLASVGRRVLLVDGRLDARSGHQPSPHRDGLFGVLDGLPLEDAMMDGPIEGLSVLPSGDAQGRSAEVLIETKWGDVVAAARLAFDVIVVLAPPMDISDDARVMAASGSLLMAVPEGTVSVAALRAHSDRVRSVGGRLLGLVLVGHRAERVPV</sequence>
<feature type="domain" description="Polysaccharide chain length determinant N-terminal" evidence="8">
    <location>
        <begin position="5"/>
        <end position="82"/>
    </location>
</feature>
<dbReference type="RefSeq" id="WP_170215454.1">
    <property type="nucleotide sequence ID" value="NZ_JBHMDG010000002.1"/>
</dbReference>
<comment type="caution">
    <text evidence="9">The sequence shown here is derived from an EMBL/GenBank/DDBJ whole genome shotgun (WGS) entry which is preliminary data.</text>
</comment>
<protein>
    <submittedName>
        <fullName evidence="9">Wzz/FepE/Etk N-terminal domain-containing protein</fullName>
    </submittedName>
</protein>
<evidence type="ECO:0000259" key="8">
    <source>
        <dbReference type="Pfam" id="PF02706"/>
    </source>
</evidence>
<dbReference type="PANTHER" id="PTHR32309">
    <property type="entry name" value="TYROSINE-PROTEIN KINASE"/>
    <property type="match status" value="1"/>
</dbReference>
<evidence type="ECO:0000313" key="9">
    <source>
        <dbReference type="EMBL" id="MFB9311840.1"/>
    </source>
</evidence>
<evidence type="ECO:0000256" key="7">
    <source>
        <dbReference type="SAM" id="Phobius"/>
    </source>
</evidence>
<dbReference type="InterPro" id="IPR027417">
    <property type="entry name" value="P-loop_NTPase"/>
</dbReference>